<comment type="similarity">
    <text evidence="2 14">Belongs to the GPN-loop GTPase family.</text>
</comment>
<keyword evidence="13" id="KW-0472">Membrane</keyword>
<evidence type="ECO:0000256" key="3">
    <source>
        <dbReference type="ARBA" id="ARBA00005882"/>
    </source>
</evidence>
<dbReference type="InterPro" id="IPR030231">
    <property type="entry name" value="Gpn2"/>
</dbReference>
<keyword evidence="9" id="KW-0809">Transit peptide</keyword>
<dbReference type="AlphaFoldDB" id="A0AAF0J1V9"/>
<dbReference type="InterPro" id="IPR006885">
    <property type="entry name" value="NADH_UbQ_FeS_4_mit-like"/>
</dbReference>
<dbReference type="SUPFAM" id="SSF52540">
    <property type="entry name" value="P-loop containing nucleoside triphosphate hydrolases"/>
    <property type="match status" value="1"/>
</dbReference>
<dbReference type="InterPro" id="IPR038532">
    <property type="entry name" value="NDUFS4-like_sf"/>
</dbReference>
<gene>
    <name evidence="15" type="ORF">MNAN1_001356</name>
</gene>
<dbReference type="GO" id="GO:0005743">
    <property type="term" value="C:mitochondrial inner membrane"/>
    <property type="evidence" value="ECO:0007669"/>
    <property type="project" value="UniProtKB-SubCell"/>
</dbReference>
<evidence type="ECO:0000256" key="9">
    <source>
        <dbReference type="ARBA" id="ARBA00022946"/>
    </source>
</evidence>
<organism evidence="15 16">
    <name type="scientific">Malassezia nana</name>
    <dbReference type="NCBI Taxonomy" id="180528"/>
    <lineage>
        <taxon>Eukaryota</taxon>
        <taxon>Fungi</taxon>
        <taxon>Dikarya</taxon>
        <taxon>Basidiomycota</taxon>
        <taxon>Ustilaginomycotina</taxon>
        <taxon>Malasseziomycetes</taxon>
        <taxon>Malasseziales</taxon>
        <taxon>Malasseziaceae</taxon>
        <taxon>Malassezia</taxon>
    </lineage>
</organism>
<dbReference type="Proteomes" id="UP001213623">
    <property type="component" value="Chromosome 2"/>
</dbReference>
<dbReference type="InterPro" id="IPR004130">
    <property type="entry name" value="Gpn"/>
</dbReference>
<evidence type="ECO:0000256" key="7">
    <source>
        <dbReference type="ARBA" id="ARBA00022792"/>
    </source>
</evidence>
<dbReference type="PANTHER" id="PTHR21231:SF3">
    <property type="entry name" value="GPN-LOOP GTPASE 2"/>
    <property type="match status" value="1"/>
</dbReference>
<evidence type="ECO:0000256" key="2">
    <source>
        <dbReference type="ARBA" id="ARBA00005290"/>
    </source>
</evidence>
<keyword evidence="8 14" id="KW-0378">Hydrolase</keyword>
<evidence type="ECO:0000256" key="13">
    <source>
        <dbReference type="ARBA" id="ARBA00023136"/>
    </source>
</evidence>
<dbReference type="GO" id="GO:0005525">
    <property type="term" value="F:GTP binding"/>
    <property type="evidence" value="ECO:0007669"/>
    <property type="project" value="UniProtKB-KW"/>
</dbReference>
<name>A0AAF0J1V9_9BASI</name>
<accession>A0AAF0J1V9</accession>
<dbReference type="Gene3D" id="3.40.50.300">
    <property type="entry name" value="P-loop containing nucleotide triphosphate hydrolases"/>
    <property type="match status" value="1"/>
</dbReference>
<keyword evidence="5" id="KW-0679">Respiratory chain</keyword>
<dbReference type="FunFam" id="3.40.50.300:FF:000338">
    <property type="entry name" value="GPN-loop GTPase 2"/>
    <property type="match status" value="1"/>
</dbReference>
<dbReference type="Pfam" id="PF03029">
    <property type="entry name" value="ATP_bind_1"/>
    <property type="match status" value="1"/>
</dbReference>
<evidence type="ECO:0000313" key="15">
    <source>
        <dbReference type="EMBL" id="WFD26377.1"/>
    </source>
</evidence>
<evidence type="ECO:0000256" key="14">
    <source>
        <dbReference type="RuleBase" id="RU365059"/>
    </source>
</evidence>
<dbReference type="Gene3D" id="3.30.160.190">
    <property type="entry name" value="atu1810 like domain"/>
    <property type="match status" value="1"/>
</dbReference>
<proteinExistence type="inferred from homology"/>
<dbReference type="FunFam" id="3.30.160.190:FF:000001">
    <property type="entry name" value="NADH-ubiquinone oxidoreductase 21 kDa subunit mitochondrial"/>
    <property type="match status" value="1"/>
</dbReference>
<evidence type="ECO:0000313" key="16">
    <source>
        <dbReference type="Proteomes" id="UP001213623"/>
    </source>
</evidence>
<comment type="function">
    <text evidence="14">Small GTPase required for proper localization of RNA polymerase II and III (RNAPII and RNAPIII). May act at an RNAP assembly step prior to nuclear import.</text>
</comment>
<keyword evidence="6 14" id="KW-0547">Nucleotide-binding</keyword>
<evidence type="ECO:0000256" key="4">
    <source>
        <dbReference type="ARBA" id="ARBA00022448"/>
    </source>
</evidence>
<dbReference type="GO" id="GO:0003924">
    <property type="term" value="F:GTPase activity"/>
    <property type="evidence" value="ECO:0007669"/>
    <property type="project" value="TreeGrafter"/>
</dbReference>
<keyword evidence="10" id="KW-0249">Electron transport</keyword>
<evidence type="ECO:0000256" key="5">
    <source>
        <dbReference type="ARBA" id="ARBA00022660"/>
    </source>
</evidence>
<dbReference type="PANTHER" id="PTHR21231">
    <property type="entry name" value="XPA-BINDING PROTEIN 1-RELATED"/>
    <property type="match status" value="1"/>
</dbReference>
<evidence type="ECO:0000256" key="10">
    <source>
        <dbReference type="ARBA" id="ARBA00022982"/>
    </source>
</evidence>
<keyword evidence="12 14" id="KW-0342">GTP-binding</keyword>
<dbReference type="CDD" id="cd17871">
    <property type="entry name" value="GPN2"/>
    <property type="match status" value="1"/>
</dbReference>
<reference evidence="15" key="1">
    <citation type="submission" date="2023-03" db="EMBL/GenBank/DDBJ databases">
        <title>Mating type loci evolution in Malassezia.</title>
        <authorList>
            <person name="Coelho M.A."/>
        </authorList>
    </citation>
    <scope>NUCLEOTIDE SEQUENCE</scope>
    <source>
        <strain evidence="15">CBS 9557</strain>
    </source>
</reference>
<dbReference type="GO" id="GO:0022900">
    <property type="term" value="P:electron transport chain"/>
    <property type="evidence" value="ECO:0007669"/>
    <property type="project" value="InterPro"/>
</dbReference>
<evidence type="ECO:0000256" key="6">
    <source>
        <dbReference type="ARBA" id="ARBA00022741"/>
    </source>
</evidence>
<dbReference type="InterPro" id="IPR027417">
    <property type="entry name" value="P-loop_NTPase"/>
</dbReference>
<evidence type="ECO:0000256" key="12">
    <source>
        <dbReference type="ARBA" id="ARBA00023134"/>
    </source>
</evidence>
<keyword evidence="7" id="KW-0999">Mitochondrion inner membrane</keyword>
<evidence type="ECO:0000256" key="1">
    <source>
        <dbReference type="ARBA" id="ARBA00004273"/>
    </source>
</evidence>
<keyword evidence="11" id="KW-0496">Mitochondrion</keyword>
<keyword evidence="16" id="KW-1185">Reference proteome</keyword>
<evidence type="ECO:0000256" key="8">
    <source>
        <dbReference type="ARBA" id="ARBA00022801"/>
    </source>
</evidence>
<comment type="subcellular location">
    <subcellularLocation>
        <location evidence="1">Mitochondrion inner membrane</location>
    </subcellularLocation>
</comment>
<comment type="similarity">
    <text evidence="3">Belongs to the complex I NDUFS4 subunit family.</text>
</comment>
<dbReference type="EMBL" id="CP119893">
    <property type="protein sequence ID" value="WFD26377.1"/>
    <property type="molecule type" value="Genomic_DNA"/>
</dbReference>
<protein>
    <recommendedName>
        <fullName evidence="14">GPN-loop GTPase 2</fullName>
    </recommendedName>
</protein>
<comment type="subunit">
    <text evidence="14">Binds to RNA polymerase II (RNAPII).</text>
</comment>
<evidence type="ECO:0000256" key="11">
    <source>
        <dbReference type="ARBA" id="ARBA00023128"/>
    </source>
</evidence>
<dbReference type="Pfam" id="PF04800">
    <property type="entry name" value="NDUS4"/>
    <property type="match status" value="1"/>
</dbReference>
<keyword evidence="4" id="KW-0813">Transport</keyword>
<sequence>MSGLVRRSFLAARPLHARTMSSSVRVLKDAEAPVPTNEATAKRDLVDEQVSRIGDPVPASLVSDAPASLHQRSVRIYQPAKPATMSGKAGTKDWRVDFDILQGSGRWESPLMGWASTADSQQALSMKFDSKEDAIHFCEKQGWNFFVQEPHKARIPIKSYADNFKHSPGKLRIMHTNHGMYQFLTALERGVHIVNLDPANDTVPYPCAVSLSELISVRDVMEELQLGPNGAMLYCMEYLEHNLDWLETRLAALQHDYVIFDLPGQVELTTNHPSLTRILERLQKQDWRLVAVHLSDATHITDPARYISLLMLALRAMLMLELPHVNVLSKMDLLDEEQQEQLPFPLDYYTEVQDLSYLADYVEDTQPRLARMCAVLGELVEDFGLVAFEPLAVEDQASMLHVLSVLDRAIGYTVEGSA</sequence>